<dbReference type="Proteomes" id="UP001172102">
    <property type="component" value="Unassembled WGS sequence"/>
</dbReference>
<keyword evidence="3" id="KW-1185">Reference proteome</keyword>
<dbReference type="EMBL" id="JAUKUA010000005">
    <property type="protein sequence ID" value="KAK0710995.1"/>
    <property type="molecule type" value="Genomic_DNA"/>
</dbReference>
<feature type="region of interest" description="Disordered" evidence="1">
    <location>
        <begin position="1"/>
        <end position="85"/>
    </location>
</feature>
<sequence length="393" mass="41889">MKSSLARPPRGRPGPSKVTKPATPARARPGRQAAAQLAAHDALASHAQHQHQQHQQHQQHLVHEDHDIKQHDPNQDPSLYDDPTGRMGAEAYAAAAAAAVMDADMTADGHAEDEEEAEADMEDDDPTAGAQGLATHVDLTTAANILANGGIGGPSSQHGVDDQHHDLQQGLGHGHPHQQPQAQMGIPHLQQGGQQSSMDPQLIKTTQQLAQESGYDGLNIESALAKRLAREPGHRHAQQRRPEQVLNLGRRSNVEALFAHIAGEPARVPCKNCHKGHGPWAVQQHPSIMPASSSSLPADTSYRFATPHSLMGPAPGPPLGGMPHAGLLTSNPLLQGMVNRAMGEVRAADKAQRQLILIDITAKQLALQIAEYEEMTSHQEVPGQSVMGDDSAA</sequence>
<organism evidence="2 3">
    <name type="scientific">Lasiosphaeris hirsuta</name>
    <dbReference type="NCBI Taxonomy" id="260670"/>
    <lineage>
        <taxon>Eukaryota</taxon>
        <taxon>Fungi</taxon>
        <taxon>Dikarya</taxon>
        <taxon>Ascomycota</taxon>
        <taxon>Pezizomycotina</taxon>
        <taxon>Sordariomycetes</taxon>
        <taxon>Sordariomycetidae</taxon>
        <taxon>Sordariales</taxon>
        <taxon>Lasiosphaeriaceae</taxon>
        <taxon>Lasiosphaeris</taxon>
    </lineage>
</organism>
<gene>
    <name evidence="2" type="ORF">B0H67DRAFT_646408</name>
</gene>
<name>A0AA40A8A3_9PEZI</name>
<proteinExistence type="predicted"/>
<feature type="region of interest" description="Disordered" evidence="1">
    <location>
        <begin position="148"/>
        <end position="182"/>
    </location>
</feature>
<feature type="region of interest" description="Disordered" evidence="1">
    <location>
        <begin position="105"/>
        <end position="130"/>
    </location>
</feature>
<evidence type="ECO:0000313" key="2">
    <source>
        <dbReference type="EMBL" id="KAK0710995.1"/>
    </source>
</evidence>
<feature type="compositionally biased region" description="Basic and acidic residues" evidence="1">
    <location>
        <begin position="61"/>
        <end position="74"/>
    </location>
</feature>
<evidence type="ECO:0000256" key="1">
    <source>
        <dbReference type="SAM" id="MobiDB-lite"/>
    </source>
</evidence>
<protein>
    <submittedName>
        <fullName evidence="2">Uncharacterized protein</fullName>
    </submittedName>
</protein>
<accession>A0AA40A8A3</accession>
<evidence type="ECO:0000313" key="3">
    <source>
        <dbReference type="Proteomes" id="UP001172102"/>
    </source>
</evidence>
<feature type="compositionally biased region" description="Acidic residues" evidence="1">
    <location>
        <begin position="111"/>
        <end position="126"/>
    </location>
</feature>
<dbReference type="AlphaFoldDB" id="A0AA40A8A3"/>
<reference evidence="2" key="1">
    <citation type="submission" date="2023-06" db="EMBL/GenBank/DDBJ databases">
        <title>Genome-scale phylogeny and comparative genomics of the fungal order Sordariales.</title>
        <authorList>
            <consortium name="Lawrence Berkeley National Laboratory"/>
            <person name="Hensen N."/>
            <person name="Bonometti L."/>
            <person name="Westerberg I."/>
            <person name="Brannstrom I.O."/>
            <person name="Guillou S."/>
            <person name="Cros-Aarteil S."/>
            <person name="Calhoun S."/>
            <person name="Haridas S."/>
            <person name="Kuo A."/>
            <person name="Mondo S."/>
            <person name="Pangilinan J."/>
            <person name="Riley R."/>
            <person name="Labutti K."/>
            <person name="Andreopoulos B."/>
            <person name="Lipzen A."/>
            <person name="Chen C."/>
            <person name="Yanf M."/>
            <person name="Daum C."/>
            <person name="Ng V."/>
            <person name="Clum A."/>
            <person name="Steindorff A."/>
            <person name="Ohm R."/>
            <person name="Martin F."/>
            <person name="Silar P."/>
            <person name="Natvig D."/>
            <person name="Lalanne C."/>
            <person name="Gautier V."/>
            <person name="Ament-Velasquez S.L."/>
            <person name="Kruys A."/>
            <person name="Hutchinson M.I."/>
            <person name="Powell A.J."/>
            <person name="Barry K."/>
            <person name="Miller A.N."/>
            <person name="Grigoriev I.V."/>
            <person name="Debuchy R."/>
            <person name="Gladieux P."/>
            <person name="Thoren M.H."/>
            <person name="Johannesson H."/>
        </authorList>
    </citation>
    <scope>NUCLEOTIDE SEQUENCE</scope>
    <source>
        <strain evidence="2">SMH4607-1</strain>
    </source>
</reference>
<feature type="compositionally biased region" description="Low complexity" evidence="1">
    <location>
        <begin position="32"/>
        <end position="47"/>
    </location>
</feature>
<comment type="caution">
    <text evidence="2">The sequence shown here is derived from an EMBL/GenBank/DDBJ whole genome shotgun (WGS) entry which is preliminary data.</text>
</comment>